<keyword evidence="2" id="KW-1185">Reference proteome</keyword>
<dbReference type="Gene3D" id="3.60.10.10">
    <property type="entry name" value="Endonuclease/exonuclease/phosphatase"/>
    <property type="match status" value="1"/>
</dbReference>
<dbReference type="Pfam" id="PF03372">
    <property type="entry name" value="Exo_endo_phos"/>
    <property type="match status" value="1"/>
</dbReference>
<sequence length="99" mass="11458">MHWLLGGDFNSILRSEESYGGTIRGNGTSHLLQDFIFDNGLIEVEFQGDEFTWNRGQLWKHLDRCLYNSSWANYFPSSIVSHFDCVGSDHCPLLLHYLM</sequence>
<reference evidence="1 2" key="1">
    <citation type="journal article" date="2024" name="G3 (Bethesda)">
        <title>Genome assembly of Hibiscus sabdariffa L. provides insights into metabolisms of medicinal natural products.</title>
        <authorList>
            <person name="Kim T."/>
        </authorList>
    </citation>
    <scope>NUCLEOTIDE SEQUENCE [LARGE SCALE GENOMIC DNA]</scope>
    <source>
        <strain evidence="1">TK-2024</strain>
        <tissue evidence="1">Old leaves</tissue>
    </source>
</reference>
<protein>
    <submittedName>
        <fullName evidence="1">Uncharacterized protein</fullName>
    </submittedName>
</protein>
<name>A0ABR2ASQ6_9ROSI</name>
<dbReference type="InterPro" id="IPR005135">
    <property type="entry name" value="Endo/exonuclease/phosphatase"/>
</dbReference>
<dbReference type="EMBL" id="JBBPBM010000358">
    <property type="protein sequence ID" value="KAK8496625.1"/>
    <property type="molecule type" value="Genomic_DNA"/>
</dbReference>
<dbReference type="PANTHER" id="PTHR33710">
    <property type="entry name" value="BNAC02G09200D PROTEIN"/>
    <property type="match status" value="1"/>
</dbReference>
<accession>A0ABR2ASQ6</accession>
<evidence type="ECO:0000313" key="2">
    <source>
        <dbReference type="Proteomes" id="UP001472677"/>
    </source>
</evidence>
<dbReference type="SUPFAM" id="SSF56219">
    <property type="entry name" value="DNase I-like"/>
    <property type="match status" value="1"/>
</dbReference>
<gene>
    <name evidence="1" type="ORF">V6N12_020072</name>
</gene>
<proteinExistence type="predicted"/>
<dbReference type="InterPro" id="IPR036691">
    <property type="entry name" value="Endo/exonu/phosph_ase_sf"/>
</dbReference>
<dbReference type="PANTHER" id="PTHR33710:SF62">
    <property type="entry name" value="DUF4283 DOMAIN PROTEIN"/>
    <property type="match status" value="1"/>
</dbReference>
<comment type="caution">
    <text evidence="1">The sequence shown here is derived from an EMBL/GenBank/DDBJ whole genome shotgun (WGS) entry which is preliminary data.</text>
</comment>
<evidence type="ECO:0000313" key="1">
    <source>
        <dbReference type="EMBL" id="KAK8496625.1"/>
    </source>
</evidence>
<organism evidence="1 2">
    <name type="scientific">Hibiscus sabdariffa</name>
    <name type="common">roselle</name>
    <dbReference type="NCBI Taxonomy" id="183260"/>
    <lineage>
        <taxon>Eukaryota</taxon>
        <taxon>Viridiplantae</taxon>
        <taxon>Streptophyta</taxon>
        <taxon>Embryophyta</taxon>
        <taxon>Tracheophyta</taxon>
        <taxon>Spermatophyta</taxon>
        <taxon>Magnoliopsida</taxon>
        <taxon>eudicotyledons</taxon>
        <taxon>Gunneridae</taxon>
        <taxon>Pentapetalae</taxon>
        <taxon>rosids</taxon>
        <taxon>malvids</taxon>
        <taxon>Malvales</taxon>
        <taxon>Malvaceae</taxon>
        <taxon>Malvoideae</taxon>
        <taxon>Hibiscus</taxon>
    </lineage>
</organism>
<dbReference type="Proteomes" id="UP001472677">
    <property type="component" value="Unassembled WGS sequence"/>
</dbReference>